<dbReference type="PRINTS" id="PR00507">
    <property type="entry name" value="N12N6MTFRASE"/>
</dbReference>
<dbReference type="CDD" id="cd17246">
    <property type="entry name" value="RMtype1_S_SonII-TRD2-CR2_like"/>
    <property type="match status" value="1"/>
</dbReference>
<comment type="similarity">
    <text evidence="1">Belongs to the type-I restriction system S methylase family.</text>
</comment>
<organism evidence="8 9">
    <name type="scientific">Planktothrix agardhii CCAP 1459/11A</name>
    <dbReference type="NCBI Taxonomy" id="282420"/>
    <lineage>
        <taxon>Bacteria</taxon>
        <taxon>Bacillati</taxon>
        <taxon>Cyanobacteriota</taxon>
        <taxon>Cyanophyceae</taxon>
        <taxon>Oscillatoriophycideae</taxon>
        <taxon>Oscillatoriales</taxon>
        <taxon>Microcoleaceae</taxon>
        <taxon>Planktothrix</taxon>
    </lineage>
</organism>
<dbReference type="Pfam" id="PF02384">
    <property type="entry name" value="N6_Mtase"/>
    <property type="match status" value="1"/>
</dbReference>
<dbReference type="InterPro" id="IPR003356">
    <property type="entry name" value="DNA_methylase_A-5"/>
</dbReference>
<evidence type="ECO:0000313" key="8">
    <source>
        <dbReference type="EMBL" id="GCL34346.1"/>
    </source>
</evidence>
<dbReference type="InterPro" id="IPR029063">
    <property type="entry name" value="SAM-dependent_MTases_sf"/>
</dbReference>
<dbReference type="InterPro" id="IPR029464">
    <property type="entry name" value="HSDR_N"/>
</dbReference>
<gene>
    <name evidence="8" type="ORF">PA905_32760</name>
</gene>
<evidence type="ECO:0000256" key="1">
    <source>
        <dbReference type="ARBA" id="ARBA00010923"/>
    </source>
</evidence>
<dbReference type="PANTHER" id="PTHR42998">
    <property type="entry name" value="TYPE I RESTRICTION ENZYME HINDVIIP M PROTEIN-RELATED"/>
    <property type="match status" value="1"/>
</dbReference>
<dbReference type="EMBL" id="BJCD01000005">
    <property type="protein sequence ID" value="GCL34346.1"/>
    <property type="molecule type" value="Genomic_DNA"/>
</dbReference>
<dbReference type="InterPro" id="IPR044946">
    <property type="entry name" value="Restrct_endonuc_typeI_TRD_sf"/>
</dbReference>
<dbReference type="GO" id="GO:0003677">
    <property type="term" value="F:DNA binding"/>
    <property type="evidence" value="ECO:0007669"/>
    <property type="project" value="UniProtKB-KW"/>
</dbReference>
<keyword evidence="8" id="KW-0489">Methyltransferase</keyword>
<dbReference type="Proteomes" id="UP000299794">
    <property type="component" value="Unassembled WGS sequence"/>
</dbReference>
<evidence type="ECO:0000256" key="4">
    <source>
        <dbReference type="SAM" id="Coils"/>
    </source>
</evidence>
<evidence type="ECO:0000313" key="9">
    <source>
        <dbReference type="Proteomes" id="UP000299794"/>
    </source>
</evidence>
<evidence type="ECO:0000259" key="6">
    <source>
        <dbReference type="Pfam" id="PF02384"/>
    </source>
</evidence>
<evidence type="ECO:0000256" key="2">
    <source>
        <dbReference type="ARBA" id="ARBA00022747"/>
    </source>
</evidence>
<name>A0A479ZRS6_PLAAG</name>
<dbReference type="Pfam" id="PF01420">
    <property type="entry name" value="Methylase_S"/>
    <property type="match status" value="2"/>
</dbReference>
<keyword evidence="8" id="KW-0808">Transferase</keyword>
<dbReference type="InterPro" id="IPR000055">
    <property type="entry name" value="Restrct_endonuc_typeI_TRD"/>
</dbReference>
<dbReference type="PANTHER" id="PTHR42998:SF1">
    <property type="entry name" value="TYPE I RESTRICTION ENZYME HINDI METHYLASE SUBUNIT"/>
    <property type="match status" value="1"/>
</dbReference>
<keyword evidence="3" id="KW-0238">DNA-binding</keyword>
<keyword evidence="2" id="KW-0680">Restriction system</keyword>
<feature type="coiled-coil region" evidence="4">
    <location>
        <begin position="623"/>
        <end position="650"/>
    </location>
</feature>
<feature type="domain" description="Type I restriction modification DNA specificity" evidence="5">
    <location>
        <begin position="985"/>
        <end position="1160"/>
    </location>
</feature>
<sequence length="1173" mass="135572">MNLIKKGIIEGLIKFDDEQKFITYIHQNKKRNYTNPEEQVQAETYLKLVLIYGYDPHKILQFVSVTMGSTTKEADIIVYNDDQCQAPYIVVECKKQEVSELEFKQAIDQGFSYAVAEGAKYVWVTSGMKDEYFEVPTERPKARISIPDIPQFGVTKLAKFKYAKDGGEVNGQKLFELEIVTEDDLTRRFKQAHDALWGGGELNPSMAFDELDKLIFCKIWDEKKPRKKGEAYDFQIFKETEEEKTNQELMKRVNSLYHEGRKKDPEVFKDDIRLSPEKLRTVVGYLEKINLGATDLDSKGRAFETFMGSFFRGEFGQFFTPRNIVKFIIDVLPITNNSLVLDTSCGSGGFLLHVLDKIRRQADDFYDNDPVKHYRYWHDFAEKNLFGIEINEQIARTAKMNMIIHDDGHTNVIAADGLLPSNEIIKKTNNQGFANNRFDFITTNPPFGSTVKQAEQAYLKNYDLAMKEVDWLNSKSKSTERENQNTEVLFVEKCYEYLREGGYLAIVIPDGILTNSTLQYVRDWIEEKFRIVAVVSLPQTAFQSTGAGVKSSVLFLKKYDLATTENIEARKLVLQDEIKIKHNYEHLLTELDKEKKEKIKKLIGFDNGSNLEGKVLQDSEDFKEWKKEVNNEYRERIDEIKENLVEEYITEKQRLFNDYEIFMAIAEDIGYDATGKVTNNNELDLIGEELTRFIDSIERGEDSFFLSENLDENKIFLVKLRELEGRLNPLYYTDYFTKPIQLLQSKRKVRKLSEVCIKITDGTHFTPVYVDQGVIFLSVKNVRQNQISFSDTKFILEIEHQKLIKRCKPESGDILLTKVGNTYGFAAVIPNNCPEFSIFVSLALLKIHNKIDPYFIMYFLNSQLGKIQMDRFIKGVGQPDLHLEDIANIKIPLLSLDEQKIIIKKMDNAYNTKKQKQAEAQRLLDGIDDYLLGELGIELPQPEENTVNNRIFYRKLSDISGGRFDAFYCQNYFYKNRICIEKAQYQIKFLKEIIDTKLIKGRLPKDIEKDGNCQVIQINSINSDGYIDLDDLLTSKNIFNDNQKLKKQDIIIVVTGATIGKIAIFENNGLFYLGGDLVKFQVDKNINPFYVYNFLRCQNSQIEIRKNITGATNGHLAPKDIENMIIPIPPLEKQNEIAEHITKIREKAKQLQEEAKKELEKAKIEVEKMILGD</sequence>
<proteinExistence type="inferred from homology"/>
<dbReference type="Pfam" id="PF13588">
    <property type="entry name" value="HSDR_N_2"/>
    <property type="match status" value="1"/>
</dbReference>
<dbReference type="GO" id="GO:0008170">
    <property type="term" value="F:N-methyltransferase activity"/>
    <property type="evidence" value="ECO:0007669"/>
    <property type="project" value="InterPro"/>
</dbReference>
<dbReference type="SUPFAM" id="SSF53335">
    <property type="entry name" value="S-adenosyl-L-methionine-dependent methyltransferases"/>
    <property type="match status" value="1"/>
</dbReference>
<dbReference type="GO" id="GO:0009307">
    <property type="term" value="P:DNA restriction-modification system"/>
    <property type="evidence" value="ECO:0007669"/>
    <property type="project" value="UniProtKB-KW"/>
</dbReference>
<dbReference type="AlphaFoldDB" id="A0A479ZRS6"/>
<reference evidence="9" key="1">
    <citation type="submission" date="2019-02" db="EMBL/GenBank/DDBJ databases">
        <title>Draft genome sequence of Planktothrix agardhii NIES-905.</title>
        <authorList>
            <person name="Yamaguchi H."/>
            <person name="Suzuki S."/>
            <person name="Kawachi M."/>
        </authorList>
    </citation>
    <scope>NUCLEOTIDE SEQUENCE [LARGE SCALE GENOMIC DNA]</scope>
    <source>
        <strain evidence="9">CCAP 1459/11A</strain>
    </source>
</reference>
<dbReference type="Gene3D" id="3.40.50.150">
    <property type="entry name" value="Vaccinia Virus protein VP39"/>
    <property type="match status" value="1"/>
</dbReference>
<evidence type="ECO:0000256" key="3">
    <source>
        <dbReference type="ARBA" id="ARBA00023125"/>
    </source>
</evidence>
<dbReference type="RefSeq" id="WP_141292675.1">
    <property type="nucleotide sequence ID" value="NZ_BJCD01000005.1"/>
</dbReference>
<feature type="domain" description="Type I restriction modification DNA specificity" evidence="5">
    <location>
        <begin position="748"/>
        <end position="919"/>
    </location>
</feature>
<feature type="domain" description="DNA methylase adenine-specific" evidence="6">
    <location>
        <begin position="297"/>
        <end position="620"/>
    </location>
</feature>
<feature type="domain" description="Type I restriction enzyme R protein N-terminal" evidence="7">
    <location>
        <begin position="36"/>
        <end position="150"/>
    </location>
</feature>
<dbReference type="InterPro" id="IPR052916">
    <property type="entry name" value="Type-I_RE_MTase_Subunit"/>
</dbReference>
<evidence type="ECO:0000259" key="7">
    <source>
        <dbReference type="Pfam" id="PF13588"/>
    </source>
</evidence>
<dbReference type="Gene3D" id="3.90.220.20">
    <property type="entry name" value="DNA methylase specificity domains"/>
    <property type="match status" value="2"/>
</dbReference>
<protein>
    <submittedName>
        <fullName evidence="8">N-6 DNA methylase</fullName>
    </submittedName>
</protein>
<evidence type="ECO:0000259" key="5">
    <source>
        <dbReference type="Pfam" id="PF01420"/>
    </source>
</evidence>
<dbReference type="SUPFAM" id="SSF116734">
    <property type="entry name" value="DNA methylase specificity domain"/>
    <property type="match status" value="2"/>
</dbReference>
<dbReference type="GO" id="GO:0032259">
    <property type="term" value="P:methylation"/>
    <property type="evidence" value="ECO:0007669"/>
    <property type="project" value="UniProtKB-KW"/>
</dbReference>
<accession>A0A479ZRS6</accession>
<comment type="caution">
    <text evidence="8">The sequence shown here is derived from an EMBL/GenBank/DDBJ whole genome shotgun (WGS) entry which is preliminary data.</text>
</comment>
<feature type="coiled-coil region" evidence="4">
    <location>
        <begin position="1134"/>
        <end position="1172"/>
    </location>
</feature>
<keyword evidence="4" id="KW-0175">Coiled coil</keyword>